<evidence type="ECO:0000313" key="1">
    <source>
        <dbReference type="EMBL" id="KAG9333666.1"/>
    </source>
</evidence>
<dbReference type="EMBL" id="JAFBMS010000185">
    <property type="protein sequence ID" value="KAG9333666.1"/>
    <property type="molecule type" value="Genomic_DNA"/>
</dbReference>
<protein>
    <submittedName>
        <fullName evidence="1">Uncharacterized protein</fullName>
    </submittedName>
</protein>
<proteinExistence type="predicted"/>
<accession>A0A8T2N1B1</accession>
<reference evidence="1" key="1">
    <citation type="thesis" date="2021" institute="BYU ScholarsArchive" country="Provo, UT, USA">
        <title>Applications of and Algorithms for Genome Assembly and Genomic Analyses with an Emphasis on Marine Teleosts.</title>
        <authorList>
            <person name="Pickett B.D."/>
        </authorList>
    </citation>
    <scope>NUCLEOTIDE SEQUENCE</scope>
    <source>
        <strain evidence="1">HI-2016</strain>
    </source>
</reference>
<keyword evidence="2" id="KW-1185">Reference proteome</keyword>
<dbReference type="Proteomes" id="UP000824540">
    <property type="component" value="Unassembled WGS sequence"/>
</dbReference>
<comment type="caution">
    <text evidence="1">The sequence shown here is derived from an EMBL/GenBank/DDBJ whole genome shotgun (WGS) entry which is preliminary data.</text>
</comment>
<evidence type="ECO:0000313" key="2">
    <source>
        <dbReference type="Proteomes" id="UP000824540"/>
    </source>
</evidence>
<gene>
    <name evidence="1" type="ORF">JZ751_010735</name>
</gene>
<sequence length="56" mass="6097">MVIFCQDCQRKSAIGMQQTLRGLEILQCVSSCPPAADTERVGDSAVCFVLPPCSRH</sequence>
<organism evidence="1 2">
    <name type="scientific">Albula glossodonta</name>
    <name type="common">roundjaw bonefish</name>
    <dbReference type="NCBI Taxonomy" id="121402"/>
    <lineage>
        <taxon>Eukaryota</taxon>
        <taxon>Metazoa</taxon>
        <taxon>Chordata</taxon>
        <taxon>Craniata</taxon>
        <taxon>Vertebrata</taxon>
        <taxon>Euteleostomi</taxon>
        <taxon>Actinopterygii</taxon>
        <taxon>Neopterygii</taxon>
        <taxon>Teleostei</taxon>
        <taxon>Albuliformes</taxon>
        <taxon>Albulidae</taxon>
        <taxon>Albula</taxon>
    </lineage>
</organism>
<dbReference type="AlphaFoldDB" id="A0A8T2N1B1"/>
<name>A0A8T2N1B1_9TELE</name>